<dbReference type="Proteomes" id="UP000887013">
    <property type="component" value="Unassembled WGS sequence"/>
</dbReference>
<accession>A0A8X6TR67</accession>
<evidence type="ECO:0000313" key="2">
    <source>
        <dbReference type="Proteomes" id="UP000887013"/>
    </source>
</evidence>
<evidence type="ECO:0000313" key="1">
    <source>
        <dbReference type="EMBL" id="GFT46952.1"/>
    </source>
</evidence>
<organism evidence="1 2">
    <name type="scientific">Nephila pilipes</name>
    <name type="common">Giant wood spider</name>
    <name type="synonym">Nephila maculata</name>
    <dbReference type="NCBI Taxonomy" id="299642"/>
    <lineage>
        <taxon>Eukaryota</taxon>
        <taxon>Metazoa</taxon>
        <taxon>Ecdysozoa</taxon>
        <taxon>Arthropoda</taxon>
        <taxon>Chelicerata</taxon>
        <taxon>Arachnida</taxon>
        <taxon>Araneae</taxon>
        <taxon>Araneomorphae</taxon>
        <taxon>Entelegynae</taxon>
        <taxon>Araneoidea</taxon>
        <taxon>Nephilidae</taxon>
        <taxon>Nephila</taxon>
    </lineage>
</organism>
<dbReference type="AlphaFoldDB" id="A0A8X6TR67"/>
<reference evidence="1" key="1">
    <citation type="submission" date="2020-08" db="EMBL/GenBank/DDBJ databases">
        <title>Multicomponent nature underlies the extraordinary mechanical properties of spider dragline silk.</title>
        <authorList>
            <person name="Kono N."/>
            <person name="Nakamura H."/>
            <person name="Mori M."/>
            <person name="Yoshida Y."/>
            <person name="Ohtoshi R."/>
            <person name="Malay A.D."/>
            <person name="Moran D.A.P."/>
            <person name="Tomita M."/>
            <person name="Numata K."/>
            <person name="Arakawa K."/>
        </authorList>
    </citation>
    <scope>NUCLEOTIDE SEQUENCE</scope>
</reference>
<gene>
    <name evidence="1" type="primary">AVEN_253386_1</name>
    <name evidence="1" type="ORF">NPIL_413261</name>
</gene>
<dbReference type="EMBL" id="BMAW01064759">
    <property type="protein sequence ID" value="GFT46952.1"/>
    <property type="molecule type" value="Genomic_DNA"/>
</dbReference>
<feature type="non-terminal residue" evidence="1">
    <location>
        <position position="132"/>
    </location>
</feature>
<keyword evidence="2" id="KW-1185">Reference proteome</keyword>
<proteinExistence type="predicted"/>
<protein>
    <submittedName>
        <fullName evidence="1">Uncharacterized protein</fullName>
    </submittedName>
</protein>
<comment type="caution">
    <text evidence="1">The sequence shown here is derived from an EMBL/GenBank/DDBJ whole genome shotgun (WGS) entry which is preliminary data.</text>
</comment>
<dbReference type="OrthoDB" id="6429571at2759"/>
<sequence>MPLMSNKIFNEIKDNIISIYSLDSKSVLKDVHNNIRNTFTKLDKNVTNVDTIDIAVSFVEIWLTREYTSQIGTGSVIDTLTGYMLDYDIMRKYCPTSVSTRNKLGESSNKYGIRYSFHKNCCQINPVGLSEA</sequence>
<name>A0A8X6TR67_NEPPI</name>